<proteinExistence type="predicted"/>
<accession>A0A917GSC2</accession>
<name>A0A917GSC2_9BACL</name>
<dbReference type="EMBL" id="BMHY01000001">
    <property type="protein sequence ID" value="GGG55650.1"/>
    <property type="molecule type" value="Genomic_DNA"/>
</dbReference>
<protein>
    <submittedName>
        <fullName evidence="1">Uncharacterized protein</fullName>
    </submittedName>
</protein>
<organism evidence="1 2">
    <name type="scientific">Paenibacillus radicis</name>
    <name type="common">ex Gao et al. 2016</name>
    <dbReference type="NCBI Taxonomy" id="1737354"/>
    <lineage>
        <taxon>Bacteria</taxon>
        <taxon>Bacillati</taxon>
        <taxon>Bacillota</taxon>
        <taxon>Bacilli</taxon>
        <taxon>Bacillales</taxon>
        <taxon>Paenibacillaceae</taxon>
        <taxon>Paenibacillus</taxon>
    </lineage>
</organism>
<dbReference type="RefSeq" id="WP_188887410.1">
    <property type="nucleotide sequence ID" value="NZ_BMHY01000001.1"/>
</dbReference>
<evidence type="ECO:0000313" key="1">
    <source>
        <dbReference type="EMBL" id="GGG55650.1"/>
    </source>
</evidence>
<dbReference type="AlphaFoldDB" id="A0A917GSC2"/>
<keyword evidence="2" id="KW-1185">Reference proteome</keyword>
<reference evidence="1 2" key="1">
    <citation type="journal article" date="2014" name="Int. J. Syst. Evol. Microbiol.">
        <title>Complete genome sequence of Corynebacterium casei LMG S-19264T (=DSM 44701T), isolated from a smear-ripened cheese.</title>
        <authorList>
            <consortium name="US DOE Joint Genome Institute (JGI-PGF)"/>
            <person name="Walter F."/>
            <person name="Albersmeier A."/>
            <person name="Kalinowski J."/>
            <person name="Ruckert C."/>
        </authorList>
    </citation>
    <scope>NUCLEOTIDE SEQUENCE [LARGE SCALE GENOMIC DNA]</scope>
    <source>
        <strain evidence="1 2">CGMCC 1.15286</strain>
    </source>
</reference>
<gene>
    <name evidence="1" type="ORF">GCM10010918_05700</name>
</gene>
<comment type="caution">
    <text evidence="1">The sequence shown here is derived from an EMBL/GenBank/DDBJ whole genome shotgun (WGS) entry which is preliminary data.</text>
</comment>
<dbReference type="Proteomes" id="UP000600247">
    <property type="component" value="Unassembled WGS sequence"/>
</dbReference>
<sequence length="106" mass="12763">MGKYRFQWNERLRISLPVMEQDWELYDGAEQADMVERWELIRGTIPDRIMELERVIRVKQNELFEEDSFPESCRINSEIAELASRINDLQIWYRVSQELETPLSPS</sequence>
<evidence type="ECO:0000313" key="2">
    <source>
        <dbReference type="Proteomes" id="UP000600247"/>
    </source>
</evidence>